<evidence type="ECO:0000313" key="1">
    <source>
        <dbReference type="EMBL" id="KKK69114.1"/>
    </source>
</evidence>
<dbReference type="EMBL" id="LAZR01058809">
    <property type="protein sequence ID" value="KKK69114.1"/>
    <property type="molecule type" value="Genomic_DNA"/>
</dbReference>
<proteinExistence type="predicted"/>
<dbReference type="GO" id="GO:0006260">
    <property type="term" value="P:DNA replication"/>
    <property type="evidence" value="ECO:0007669"/>
    <property type="project" value="InterPro"/>
</dbReference>
<dbReference type="AlphaFoldDB" id="A0A0F8ZRV5"/>
<protein>
    <submittedName>
        <fullName evidence="1">Uncharacterized protein</fullName>
    </submittedName>
</protein>
<gene>
    <name evidence="1" type="ORF">LCGC14_2937270</name>
</gene>
<comment type="caution">
    <text evidence="1">The sequence shown here is derived from an EMBL/GenBank/DDBJ whole genome shotgun (WGS) entry which is preliminary data.</text>
</comment>
<sequence>MAMLTLERLHDLLDKNQEKDGLAWQGGCHDCQCEVRVTATPKADGIHIKGGGVYEPEADKFIMKCDGCFVSDPVLRNYQDCEVYSRVVGYLRPVNQWNDAKFAEFHDRKMFDASIR</sequence>
<reference evidence="1" key="1">
    <citation type="journal article" date="2015" name="Nature">
        <title>Complex archaea that bridge the gap between prokaryotes and eukaryotes.</title>
        <authorList>
            <person name="Spang A."/>
            <person name="Saw J.H."/>
            <person name="Jorgensen S.L."/>
            <person name="Zaremba-Niedzwiedzka K."/>
            <person name="Martijn J."/>
            <person name="Lind A.E."/>
            <person name="van Eijk R."/>
            <person name="Schleper C."/>
            <person name="Guy L."/>
            <person name="Ettema T.J."/>
        </authorList>
    </citation>
    <scope>NUCLEOTIDE SEQUENCE</scope>
</reference>
<dbReference type="GO" id="GO:0008998">
    <property type="term" value="F:ribonucleoside-triphosphate reductase (thioredoxin) activity"/>
    <property type="evidence" value="ECO:0007669"/>
    <property type="project" value="InterPro"/>
</dbReference>
<dbReference type="InterPro" id="IPR012833">
    <property type="entry name" value="NrdD"/>
</dbReference>
<organism evidence="1">
    <name type="scientific">marine sediment metagenome</name>
    <dbReference type="NCBI Taxonomy" id="412755"/>
    <lineage>
        <taxon>unclassified sequences</taxon>
        <taxon>metagenomes</taxon>
        <taxon>ecological metagenomes</taxon>
    </lineage>
</organism>
<accession>A0A0F8ZRV5</accession>
<name>A0A0F8ZRV5_9ZZZZ</name>
<dbReference type="Pfam" id="PF13597">
    <property type="entry name" value="NRDD"/>
    <property type="match status" value="1"/>
</dbReference>